<protein>
    <submittedName>
        <fullName evidence="1">Uncharacterized protein</fullName>
    </submittedName>
</protein>
<dbReference type="RefSeq" id="WP_203847250.1">
    <property type="nucleotide sequence ID" value="NZ_BAAAVW010000011.1"/>
</dbReference>
<dbReference type="AlphaFoldDB" id="A0A919PNM6"/>
<dbReference type="Gene3D" id="2.40.30.10">
    <property type="entry name" value="Translation factors"/>
    <property type="match status" value="1"/>
</dbReference>
<proteinExistence type="predicted"/>
<dbReference type="Proteomes" id="UP000660611">
    <property type="component" value="Unassembled WGS sequence"/>
</dbReference>
<organism evidence="1 2">
    <name type="scientific">Dactylosporangium siamense</name>
    <dbReference type="NCBI Taxonomy" id="685454"/>
    <lineage>
        <taxon>Bacteria</taxon>
        <taxon>Bacillati</taxon>
        <taxon>Actinomycetota</taxon>
        <taxon>Actinomycetes</taxon>
        <taxon>Micromonosporales</taxon>
        <taxon>Micromonosporaceae</taxon>
        <taxon>Dactylosporangium</taxon>
    </lineage>
</organism>
<accession>A0A919PNM6</accession>
<sequence length="101" mass="10692">MVTMRIEDAFTLPDGRTVVTGRPVGGDVRLGGRLWLTGDRTAPREVVVTAFLRICGRQDATLARDGLNAAMTLGGLPPDAILIGRTLRAGDPSSPARPPRS</sequence>
<dbReference type="InterPro" id="IPR009000">
    <property type="entry name" value="Transl_B-barrel_sf"/>
</dbReference>
<dbReference type="SUPFAM" id="SSF50447">
    <property type="entry name" value="Translation proteins"/>
    <property type="match status" value="1"/>
</dbReference>
<gene>
    <name evidence="1" type="ORF">Dsi01nite_034940</name>
</gene>
<keyword evidence="2" id="KW-1185">Reference proteome</keyword>
<evidence type="ECO:0000313" key="1">
    <source>
        <dbReference type="EMBL" id="GIG45453.1"/>
    </source>
</evidence>
<dbReference type="EMBL" id="BONQ01000052">
    <property type="protein sequence ID" value="GIG45453.1"/>
    <property type="molecule type" value="Genomic_DNA"/>
</dbReference>
<name>A0A919PNM6_9ACTN</name>
<reference evidence="1" key="1">
    <citation type="submission" date="2021-01" db="EMBL/GenBank/DDBJ databases">
        <title>Whole genome shotgun sequence of Dactylosporangium siamense NBRC 106093.</title>
        <authorList>
            <person name="Komaki H."/>
            <person name="Tamura T."/>
        </authorList>
    </citation>
    <scope>NUCLEOTIDE SEQUENCE</scope>
    <source>
        <strain evidence="1">NBRC 106093</strain>
    </source>
</reference>
<evidence type="ECO:0000313" key="2">
    <source>
        <dbReference type="Proteomes" id="UP000660611"/>
    </source>
</evidence>
<comment type="caution">
    <text evidence="1">The sequence shown here is derived from an EMBL/GenBank/DDBJ whole genome shotgun (WGS) entry which is preliminary data.</text>
</comment>